<evidence type="ECO:0000313" key="1">
    <source>
        <dbReference type="EMBL" id="KAK2718817.1"/>
    </source>
</evidence>
<name>A0AA88ICV1_ARTSF</name>
<dbReference type="EMBL" id="JAVRJZ010000009">
    <property type="protein sequence ID" value="KAK2718817.1"/>
    <property type="molecule type" value="Genomic_DNA"/>
</dbReference>
<proteinExistence type="predicted"/>
<reference evidence="1" key="1">
    <citation type="submission" date="2023-07" db="EMBL/GenBank/DDBJ databases">
        <title>Chromosome-level genome assembly of Artemia franciscana.</title>
        <authorList>
            <person name="Jo E."/>
        </authorList>
    </citation>
    <scope>NUCLEOTIDE SEQUENCE</scope>
    <source>
        <tissue evidence="1">Whole body</tissue>
    </source>
</reference>
<comment type="caution">
    <text evidence="1">The sequence shown here is derived from an EMBL/GenBank/DDBJ whole genome shotgun (WGS) entry which is preliminary data.</text>
</comment>
<organism evidence="1 2">
    <name type="scientific">Artemia franciscana</name>
    <name type="common">Brine shrimp</name>
    <name type="synonym">Artemia sanfranciscana</name>
    <dbReference type="NCBI Taxonomy" id="6661"/>
    <lineage>
        <taxon>Eukaryota</taxon>
        <taxon>Metazoa</taxon>
        <taxon>Ecdysozoa</taxon>
        <taxon>Arthropoda</taxon>
        <taxon>Crustacea</taxon>
        <taxon>Branchiopoda</taxon>
        <taxon>Anostraca</taxon>
        <taxon>Artemiidae</taxon>
        <taxon>Artemia</taxon>
    </lineage>
</organism>
<keyword evidence="2" id="KW-1185">Reference proteome</keyword>
<evidence type="ECO:0000313" key="2">
    <source>
        <dbReference type="Proteomes" id="UP001187531"/>
    </source>
</evidence>
<accession>A0AA88ICV1</accession>
<protein>
    <submittedName>
        <fullName evidence="1">Uncharacterized protein</fullName>
    </submittedName>
</protein>
<dbReference type="AlphaFoldDB" id="A0AA88ICV1"/>
<gene>
    <name evidence="1" type="ORF">QYM36_005981</name>
</gene>
<dbReference type="Proteomes" id="UP001187531">
    <property type="component" value="Unassembled WGS sequence"/>
</dbReference>
<sequence>MTYRRKRGDMINTYKLIHNNPIYGLFFIDSSQQTRGHSKKLIKFNAQRREHHHFQTNQVVDPWNSLSDHTVSSKTVKEFKVSLDKEWSNKEWRLEWDTMESQTRASTLINQTSLIFKIIPKQYTWQFLKKC</sequence>